<sequence length="158" mass="17094">MKKLIPLAIVAIGAGLGTIDPAAFLPSPVVDAGAADGRPPGAAEAPSGSDRILASAFEHRRGGLQVQGEGRVVRVLADDRDGRRHQRFILRLASGQTLLVAHNIDLAPRVDPLRVGDLVRFSGAYEWNPEGGVIHRTHHDPRRRHVDGWLIRGGWVHQ</sequence>
<organism evidence="1 2">
    <name type="scientific">Tautonia plasticadhaerens</name>
    <dbReference type="NCBI Taxonomy" id="2527974"/>
    <lineage>
        <taxon>Bacteria</taxon>
        <taxon>Pseudomonadati</taxon>
        <taxon>Planctomycetota</taxon>
        <taxon>Planctomycetia</taxon>
        <taxon>Isosphaerales</taxon>
        <taxon>Isosphaeraceae</taxon>
        <taxon>Tautonia</taxon>
    </lineage>
</organism>
<evidence type="ECO:0000313" key="1">
    <source>
        <dbReference type="EMBL" id="QDV32304.1"/>
    </source>
</evidence>
<dbReference type="InterPro" id="IPR021856">
    <property type="entry name" value="DUF3465"/>
</dbReference>
<reference evidence="1 2" key="1">
    <citation type="submission" date="2019-02" db="EMBL/GenBank/DDBJ databases">
        <title>Deep-cultivation of Planctomycetes and their phenomic and genomic characterization uncovers novel biology.</title>
        <authorList>
            <person name="Wiegand S."/>
            <person name="Jogler M."/>
            <person name="Boedeker C."/>
            <person name="Pinto D."/>
            <person name="Vollmers J."/>
            <person name="Rivas-Marin E."/>
            <person name="Kohn T."/>
            <person name="Peeters S.H."/>
            <person name="Heuer A."/>
            <person name="Rast P."/>
            <person name="Oberbeckmann S."/>
            <person name="Bunk B."/>
            <person name="Jeske O."/>
            <person name="Meyerdierks A."/>
            <person name="Storesund J.E."/>
            <person name="Kallscheuer N."/>
            <person name="Luecker S."/>
            <person name="Lage O.M."/>
            <person name="Pohl T."/>
            <person name="Merkel B.J."/>
            <person name="Hornburger P."/>
            <person name="Mueller R.-W."/>
            <person name="Bruemmer F."/>
            <person name="Labrenz M."/>
            <person name="Spormann A.M."/>
            <person name="Op den Camp H."/>
            <person name="Overmann J."/>
            <person name="Amann R."/>
            <person name="Jetten M.S.M."/>
            <person name="Mascher T."/>
            <person name="Medema M.H."/>
            <person name="Devos D.P."/>
            <person name="Kaster A.-K."/>
            <person name="Ovreas L."/>
            <person name="Rohde M."/>
            <person name="Galperin M.Y."/>
            <person name="Jogler C."/>
        </authorList>
    </citation>
    <scope>NUCLEOTIDE SEQUENCE [LARGE SCALE GENOMIC DNA]</scope>
    <source>
        <strain evidence="1 2">ElP</strain>
    </source>
</reference>
<dbReference type="EMBL" id="CP036426">
    <property type="protein sequence ID" value="QDV32304.1"/>
    <property type="molecule type" value="Genomic_DNA"/>
</dbReference>
<evidence type="ECO:0008006" key="3">
    <source>
        <dbReference type="Google" id="ProtNLM"/>
    </source>
</evidence>
<keyword evidence="2" id="KW-1185">Reference proteome</keyword>
<dbReference type="RefSeq" id="WP_145266305.1">
    <property type="nucleotide sequence ID" value="NZ_CP036426.1"/>
</dbReference>
<dbReference type="AlphaFoldDB" id="A0A518GUP9"/>
<evidence type="ECO:0000313" key="2">
    <source>
        <dbReference type="Proteomes" id="UP000317835"/>
    </source>
</evidence>
<proteinExistence type="predicted"/>
<accession>A0A518GUP9</accession>
<dbReference type="Proteomes" id="UP000317835">
    <property type="component" value="Chromosome"/>
</dbReference>
<dbReference type="OrthoDB" id="195616at2"/>
<gene>
    <name evidence="1" type="ORF">ElP_01320</name>
</gene>
<dbReference type="Pfam" id="PF11948">
    <property type="entry name" value="DUF3465"/>
    <property type="match status" value="1"/>
</dbReference>
<protein>
    <recommendedName>
        <fullName evidence="3">DUF3465 domain-containing protein</fullName>
    </recommendedName>
</protein>
<dbReference type="KEGG" id="tpla:ElP_01320"/>
<name>A0A518GUP9_9BACT</name>